<name>A0A822WMR8_9ENTR</name>
<gene>
    <name evidence="1" type="ORF">SAMEA2273352_01670</name>
</gene>
<evidence type="ECO:0000313" key="1">
    <source>
        <dbReference type="EMBL" id="CZX09413.1"/>
    </source>
</evidence>
<dbReference type="RefSeq" id="WP_010433125.1">
    <property type="nucleotide sequence ID" value="NZ_CABGWI010000012.1"/>
</dbReference>
<evidence type="ECO:0000313" key="2">
    <source>
        <dbReference type="Proteomes" id="UP000076205"/>
    </source>
</evidence>
<protein>
    <recommendedName>
        <fullName evidence="3">Phage tail protein</fullName>
    </recommendedName>
</protein>
<dbReference type="InterPro" id="IPR032493">
    <property type="entry name" value="Phage_TTP_13"/>
</dbReference>
<dbReference type="EMBL" id="FJYW01000003">
    <property type="protein sequence ID" value="CZX09413.1"/>
    <property type="molecule type" value="Genomic_DNA"/>
</dbReference>
<comment type="caution">
    <text evidence="1">The sequence shown here is derived from an EMBL/GenBank/DDBJ whole genome shotgun (WGS) entry which is preliminary data.</text>
</comment>
<dbReference type="Pfam" id="PF16463">
    <property type="entry name" value="Phage_TTP_13"/>
    <property type="match status" value="1"/>
</dbReference>
<evidence type="ECO:0008006" key="3">
    <source>
        <dbReference type="Google" id="ProtNLM"/>
    </source>
</evidence>
<reference evidence="1 2" key="1">
    <citation type="submission" date="2016-03" db="EMBL/GenBank/DDBJ databases">
        <authorList>
            <consortium name="Pathogen Informatics"/>
        </authorList>
    </citation>
    <scope>NUCLEOTIDE SEQUENCE [LARGE SCALE GENOMIC DNA]</scope>
    <source>
        <strain evidence="2">e1424</strain>
    </source>
</reference>
<dbReference type="Proteomes" id="UP000076205">
    <property type="component" value="Unassembled WGS sequence"/>
</dbReference>
<accession>A0A822WMR8</accession>
<organism evidence="1 2">
    <name type="scientific">Enterobacter hormaechei</name>
    <dbReference type="NCBI Taxonomy" id="158836"/>
    <lineage>
        <taxon>Bacteria</taxon>
        <taxon>Pseudomonadati</taxon>
        <taxon>Pseudomonadota</taxon>
        <taxon>Gammaproteobacteria</taxon>
        <taxon>Enterobacterales</taxon>
        <taxon>Enterobacteriaceae</taxon>
        <taxon>Enterobacter</taxon>
        <taxon>Enterobacter cloacae complex</taxon>
    </lineage>
</organism>
<sequence>MADPEIKSPSEYAVLPAGTEVRYGQKGATITTAALLQSAMGIGATGKKGTFLEVTRLIDTEPKYMADMGEGEDKTLVFIDDPSDTVQEALLSDADAKKTVVFFMKFPNKRISEVELVLAGWSLQAVDTPKGKVLQVEVYGKQNSVKWSVEQPAGGGE</sequence>
<dbReference type="AlphaFoldDB" id="A0A822WMR8"/>
<proteinExistence type="predicted"/>